<dbReference type="InterPro" id="IPR018691">
    <property type="entry name" value="DUF2188"/>
</dbReference>
<accession>A0A4Q4KI45</accession>
<evidence type="ECO:0000313" key="2">
    <source>
        <dbReference type="Proteomes" id="UP000293952"/>
    </source>
</evidence>
<proteinExistence type="predicted"/>
<protein>
    <submittedName>
        <fullName evidence="1">DUF2188 domain-containing protein</fullName>
    </submittedName>
</protein>
<organism evidence="1 2">
    <name type="scientific">Brumimicrobium glaciale</name>
    <dbReference type="NCBI Taxonomy" id="200475"/>
    <lineage>
        <taxon>Bacteria</taxon>
        <taxon>Pseudomonadati</taxon>
        <taxon>Bacteroidota</taxon>
        <taxon>Flavobacteriia</taxon>
        <taxon>Flavobacteriales</taxon>
        <taxon>Crocinitomicaceae</taxon>
        <taxon>Brumimicrobium</taxon>
    </lineage>
</organism>
<dbReference type="EMBL" id="SETE01000005">
    <property type="protein sequence ID" value="RYM32825.1"/>
    <property type="molecule type" value="Genomic_DNA"/>
</dbReference>
<gene>
    <name evidence="1" type="ORF">ERX46_12245</name>
</gene>
<evidence type="ECO:0000313" key="1">
    <source>
        <dbReference type="EMBL" id="RYM32825.1"/>
    </source>
</evidence>
<dbReference type="Pfam" id="PF09954">
    <property type="entry name" value="DUF2188"/>
    <property type="match status" value="1"/>
</dbReference>
<dbReference type="OrthoDB" id="1447353at2"/>
<keyword evidence="2" id="KW-1185">Reference proteome</keyword>
<dbReference type="AlphaFoldDB" id="A0A4Q4KI45"/>
<dbReference type="Proteomes" id="UP000293952">
    <property type="component" value="Unassembled WGS sequence"/>
</dbReference>
<sequence>MIKDRKKTLSIKFRNAGSSGRKLHVMSRNGFWVVFREGSEKIISEFDTKRNAILNGKKLLSSEEANVLVVHRTDGSVEKIQTSN</sequence>
<dbReference type="RefSeq" id="WP_130094163.1">
    <property type="nucleotide sequence ID" value="NZ_SETE01000005.1"/>
</dbReference>
<name>A0A4Q4KI45_9FLAO</name>
<comment type="caution">
    <text evidence="1">The sequence shown here is derived from an EMBL/GenBank/DDBJ whole genome shotgun (WGS) entry which is preliminary data.</text>
</comment>
<reference evidence="1 2" key="1">
    <citation type="submission" date="2019-02" db="EMBL/GenBank/DDBJ databases">
        <title>Genome sequence of the sea-ice species Brumimicrobium glaciale.</title>
        <authorList>
            <person name="Bowman J.P."/>
        </authorList>
    </citation>
    <scope>NUCLEOTIDE SEQUENCE [LARGE SCALE GENOMIC DNA]</scope>
    <source>
        <strain evidence="1 2">IC156</strain>
    </source>
</reference>